<reference evidence="2 3" key="1">
    <citation type="submission" date="2020-02" db="EMBL/GenBank/DDBJ databases">
        <authorList>
            <person name="Khan S.A."/>
            <person name="Jeon C.O."/>
            <person name="Chun B.H."/>
        </authorList>
    </citation>
    <scope>NUCLEOTIDE SEQUENCE [LARGE SCALE GENOMIC DNA]</scope>
    <source>
        <strain evidence="2 3">H239</strain>
    </source>
</reference>
<gene>
    <name evidence="2" type="ORF">G5575_15730</name>
</gene>
<dbReference type="Proteomes" id="UP000474802">
    <property type="component" value="Unassembled WGS sequence"/>
</dbReference>
<evidence type="ECO:0000313" key="2">
    <source>
        <dbReference type="EMBL" id="NGP18907.1"/>
    </source>
</evidence>
<comment type="caution">
    <text evidence="2">The sequence shown here is derived from an EMBL/GenBank/DDBJ whole genome shotgun (WGS) entry which is preliminary data.</text>
</comment>
<evidence type="ECO:0000313" key="3">
    <source>
        <dbReference type="Proteomes" id="UP000474802"/>
    </source>
</evidence>
<reference evidence="2 3" key="2">
    <citation type="submission" date="2020-03" db="EMBL/GenBank/DDBJ databases">
        <title>Devosia chinhatensis sp. nov., isolated from a hexachlorocyclohexane (HCH) dump site in India.</title>
        <authorList>
            <person name="Kumar M."/>
            <person name="Lal R."/>
        </authorList>
    </citation>
    <scope>NUCLEOTIDE SEQUENCE [LARGE SCALE GENOMIC DNA]</scope>
    <source>
        <strain evidence="2 3">H239</strain>
    </source>
</reference>
<sequence length="95" mass="10987">MQFPRSRAEAEGTKHEALWQTPPHWPDHVRLVPIADYDKWGLDGSNQLYWDGVPVLTRNTIRLEGWTLFFAAAATMATAVSALWPITLHFHWFGW</sequence>
<keyword evidence="1" id="KW-0812">Transmembrane</keyword>
<evidence type="ECO:0000256" key="1">
    <source>
        <dbReference type="SAM" id="Phobius"/>
    </source>
</evidence>
<dbReference type="AlphaFoldDB" id="A0A6M1SHH3"/>
<dbReference type="EMBL" id="JAALFG010000004">
    <property type="protein sequence ID" value="NGP18907.1"/>
    <property type="molecule type" value="Genomic_DNA"/>
</dbReference>
<proteinExistence type="predicted"/>
<protein>
    <submittedName>
        <fullName evidence="2">Uncharacterized protein</fullName>
    </submittedName>
</protein>
<keyword evidence="3" id="KW-1185">Reference proteome</keyword>
<organism evidence="2 3">
    <name type="scientific">Devosia aurantiaca</name>
    <dbReference type="NCBI Taxonomy" id="2714858"/>
    <lineage>
        <taxon>Bacteria</taxon>
        <taxon>Pseudomonadati</taxon>
        <taxon>Pseudomonadota</taxon>
        <taxon>Alphaproteobacteria</taxon>
        <taxon>Hyphomicrobiales</taxon>
        <taxon>Devosiaceae</taxon>
        <taxon>Devosia</taxon>
    </lineage>
</organism>
<keyword evidence="1" id="KW-1133">Transmembrane helix</keyword>
<feature type="transmembrane region" description="Helical" evidence="1">
    <location>
        <begin position="66"/>
        <end position="86"/>
    </location>
</feature>
<keyword evidence="1" id="KW-0472">Membrane</keyword>
<name>A0A6M1SHH3_9HYPH</name>
<dbReference type="RefSeq" id="WP_164535168.1">
    <property type="nucleotide sequence ID" value="NZ_JAALFG010000004.1"/>
</dbReference>
<accession>A0A6M1SHH3</accession>